<dbReference type="CDD" id="cd00158">
    <property type="entry name" value="RHOD"/>
    <property type="match status" value="1"/>
</dbReference>
<dbReference type="PANTHER" id="PTHR43084">
    <property type="entry name" value="PERSULFIDE DIOXYGENASE ETHE1"/>
    <property type="match status" value="1"/>
</dbReference>
<gene>
    <name evidence="3" type="ORF">RHODO2019_18805</name>
</gene>
<dbReference type="PROSITE" id="PS50206">
    <property type="entry name" value="RHODANESE_3"/>
    <property type="match status" value="2"/>
</dbReference>
<accession>A0ABY6P5W7</accession>
<proteinExistence type="predicted"/>
<dbReference type="Proteomes" id="UP001164965">
    <property type="component" value="Plasmid unnamed2"/>
</dbReference>
<sequence length="451" mass="47637">MHVETIETPSLGDRSYLVHDGRVALVVDPQRDVDRVLDAAETAGVRIGCVAETHMHNDYVTGGLVLATDLGVDYLVNAADPVAFARRGVTGGEVVQVGELRVEVVATPGHTETHLSFVVTHDGQEAVFSGGSLLFGSVGRTDLLGPDLTQQLTHAQFHSVRAIAAAAAEDAELYPTHGFGSFCSSGPATGANHSTVGEQVRTNHAFTTTDEDTFVTDLINGLAAYPTYYAHMGPANAAGPGPADLSVPAPLTAAELRRRLDDGGWVVDLRTRTTFADGHLAGALNVEMGGSFVTYLGWTLPYDQPITLLGSEDDVREGVRELARIGLDHPTAAIGDDPNTLAGDHRLSSYRRVGWAEVAAETPTVILDVRRTDEYADGHLPGAVNIPLSDLLERIADVPDGQVWVHCASGFRSSIGASILDRAGRHPVYIDASFDDAAAAGLTIETVQPAG</sequence>
<dbReference type="CDD" id="cd07724">
    <property type="entry name" value="POD-like_MBL-fold"/>
    <property type="match status" value="1"/>
</dbReference>
<dbReference type="EMBL" id="CP110617">
    <property type="protein sequence ID" value="UZJ27035.1"/>
    <property type="molecule type" value="Genomic_DNA"/>
</dbReference>
<reference evidence="3" key="1">
    <citation type="submission" date="2022-10" db="EMBL/GenBank/DDBJ databases">
        <title>Rhodococcus sp.75.</title>
        <authorList>
            <person name="Sun M."/>
        </authorList>
    </citation>
    <scope>NUCLEOTIDE SEQUENCE</scope>
    <source>
        <strain evidence="3">75</strain>
        <plasmid evidence="3">unnamed2</plasmid>
    </source>
</reference>
<name>A0ABY6P5W7_9NOCA</name>
<dbReference type="Gene3D" id="3.40.250.10">
    <property type="entry name" value="Rhodanese-like domain"/>
    <property type="match status" value="2"/>
</dbReference>
<dbReference type="InterPro" id="IPR001307">
    <property type="entry name" value="Thiosulphate_STrfase_CS"/>
</dbReference>
<dbReference type="InterPro" id="IPR044528">
    <property type="entry name" value="POD-like_MBL-fold"/>
</dbReference>
<dbReference type="SMART" id="SM00849">
    <property type="entry name" value="Lactamase_B"/>
    <property type="match status" value="1"/>
</dbReference>
<dbReference type="Pfam" id="PF00581">
    <property type="entry name" value="Rhodanese"/>
    <property type="match status" value="2"/>
</dbReference>
<dbReference type="PROSITE" id="PS00380">
    <property type="entry name" value="RHODANESE_1"/>
    <property type="match status" value="1"/>
</dbReference>
<feature type="domain" description="Rhodanese" evidence="2">
    <location>
        <begin position="260"/>
        <end position="289"/>
    </location>
</feature>
<dbReference type="Pfam" id="PF00753">
    <property type="entry name" value="Lactamase_B"/>
    <property type="match status" value="1"/>
</dbReference>
<keyword evidence="4" id="KW-1185">Reference proteome</keyword>
<dbReference type="SUPFAM" id="SSF56281">
    <property type="entry name" value="Metallo-hydrolase/oxidoreductase"/>
    <property type="match status" value="1"/>
</dbReference>
<dbReference type="InterPro" id="IPR001763">
    <property type="entry name" value="Rhodanese-like_dom"/>
</dbReference>
<dbReference type="SUPFAM" id="SSF52821">
    <property type="entry name" value="Rhodanese/Cell cycle control phosphatase"/>
    <property type="match status" value="2"/>
</dbReference>
<keyword evidence="3" id="KW-0614">Plasmid</keyword>
<feature type="domain" description="Rhodanese" evidence="2">
    <location>
        <begin position="360"/>
        <end position="446"/>
    </location>
</feature>
<dbReference type="InterPro" id="IPR001279">
    <property type="entry name" value="Metallo-B-lactamas"/>
</dbReference>
<dbReference type="InterPro" id="IPR036866">
    <property type="entry name" value="RibonucZ/Hydroxyglut_hydro"/>
</dbReference>
<evidence type="ECO:0000313" key="3">
    <source>
        <dbReference type="EMBL" id="UZJ27035.1"/>
    </source>
</evidence>
<protein>
    <submittedName>
        <fullName evidence="3">Rhodanese-like domain-containing protein</fullName>
    </submittedName>
</protein>
<keyword evidence="1" id="KW-0479">Metal-binding</keyword>
<evidence type="ECO:0000256" key="1">
    <source>
        <dbReference type="ARBA" id="ARBA00022723"/>
    </source>
</evidence>
<evidence type="ECO:0000313" key="4">
    <source>
        <dbReference type="Proteomes" id="UP001164965"/>
    </source>
</evidence>
<geneLocation type="plasmid" evidence="3 4">
    <name>unnamed2</name>
</geneLocation>
<dbReference type="SMART" id="SM00450">
    <property type="entry name" value="RHOD"/>
    <property type="match status" value="1"/>
</dbReference>
<dbReference type="RefSeq" id="WP_265385139.1">
    <property type="nucleotide sequence ID" value="NZ_CP110617.1"/>
</dbReference>
<evidence type="ECO:0000259" key="2">
    <source>
        <dbReference type="PROSITE" id="PS50206"/>
    </source>
</evidence>
<dbReference type="InterPro" id="IPR036873">
    <property type="entry name" value="Rhodanese-like_dom_sf"/>
</dbReference>
<dbReference type="InterPro" id="IPR051682">
    <property type="entry name" value="Mito_Persulfide_Diox"/>
</dbReference>
<organism evidence="3 4">
    <name type="scientific">Rhodococcus antarcticus</name>
    <dbReference type="NCBI Taxonomy" id="2987751"/>
    <lineage>
        <taxon>Bacteria</taxon>
        <taxon>Bacillati</taxon>
        <taxon>Actinomycetota</taxon>
        <taxon>Actinomycetes</taxon>
        <taxon>Mycobacteriales</taxon>
        <taxon>Nocardiaceae</taxon>
        <taxon>Rhodococcus</taxon>
    </lineage>
</organism>
<dbReference type="PANTHER" id="PTHR43084:SF1">
    <property type="entry name" value="PERSULFIDE DIOXYGENASE ETHE1, MITOCHONDRIAL"/>
    <property type="match status" value="1"/>
</dbReference>
<dbReference type="Gene3D" id="3.60.15.10">
    <property type="entry name" value="Ribonuclease Z/Hydroxyacylglutathione hydrolase-like"/>
    <property type="match status" value="1"/>
</dbReference>